<protein>
    <submittedName>
        <fullName evidence="1">Flagellar protein</fullName>
    </submittedName>
</protein>
<dbReference type="Proteomes" id="UP000054396">
    <property type="component" value="Unassembled WGS sequence"/>
</dbReference>
<dbReference type="Gene3D" id="1.10.3700.10">
    <property type="entry name" value="AGR C 984p-like"/>
    <property type="match status" value="1"/>
</dbReference>
<dbReference type="AlphaFoldDB" id="A0A0W7WGB1"/>
<dbReference type="InterPro" id="IPR010626">
    <property type="entry name" value="DUF1217"/>
</dbReference>
<dbReference type="InterPro" id="IPR023157">
    <property type="entry name" value="AGR-C-984p-like_sf"/>
</dbReference>
<evidence type="ECO:0000313" key="1">
    <source>
        <dbReference type="EMBL" id="KUF09609.1"/>
    </source>
</evidence>
<evidence type="ECO:0000313" key="2">
    <source>
        <dbReference type="Proteomes" id="UP000054396"/>
    </source>
</evidence>
<reference evidence="1 2" key="1">
    <citation type="submission" date="2015-12" db="EMBL/GenBank/DDBJ databases">
        <authorList>
            <person name="Shamseldin A."/>
            <person name="Moawad H."/>
            <person name="Abd El-Rahim W.M."/>
            <person name="Sadowsky M.J."/>
        </authorList>
    </citation>
    <scope>NUCLEOTIDE SEQUENCE [LARGE SCALE GENOMIC DNA]</scope>
    <source>
        <strain evidence="1 2">SJ5A-1</strain>
    </source>
</reference>
<dbReference type="EMBL" id="LPXO01000012">
    <property type="protein sequence ID" value="KUF09609.1"/>
    <property type="molecule type" value="Genomic_DNA"/>
</dbReference>
<organism evidence="1 2">
    <name type="scientific">Pseudoponticoccus marisrubri</name>
    <dbReference type="NCBI Taxonomy" id="1685382"/>
    <lineage>
        <taxon>Bacteria</taxon>
        <taxon>Pseudomonadati</taxon>
        <taxon>Pseudomonadota</taxon>
        <taxon>Alphaproteobacteria</taxon>
        <taxon>Rhodobacterales</taxon>
        <taxon>Roseobacteraceae</taxon>
        <taxon>Pseudoponticoccus</taxon>
    </lineage>
</organism>
<dbReference type="STRING" id="1685382.AVJ23_17160"/>
<keyword evidence="1" id="KW-0282">Flagellum</keyword>
<gene>
    <name evidence="1" type="ORF">AVJ23_17160</name>
</gene>
<keyword evidence="2" id="KW-1185">Reference proteome</keyword>
<dbReference type="OrthoDB" id="7824597at2"/>
<sequence length="270" mass="30014">MTFQPVIVGSGLVGWQFLQATQSKQRAVFDAAPELVRDTDYFASEIRNVTSAEDLVADRRLLRVALGAFGLQDDIDNTFFVRKVLEDGINDPEALANRLTDERYKSLARTFAFDSALEPATQRDGFAADIISRFRAQEFEVAVGNQDESLRLAMNYERSLPEIARASGGDDTKWFRVMGTTPLRNVLETALGLPSGFGQLDIDKQLEMFRDKVNSRFGVKEINDMADPDVIRKVVQTYLLQSQINQTSVAGSGQIALSLLQSIPRQSLLG</sequence>
<dbReference type="SUPFAM" id="SSF158837">
    <property type="entry name" value="AGR C 984p-like"/>
    <property type="match status" value="1"/>
</dbReference>
<name>A0A0W7WGB1_9RHOB</name>
<keyword evidence="1" id="KW-0966">Cell projection</keyword>
<keyword evidence="1" id="KW-0969">Cilium</keyword>
<accession>A0A0W7WGB1</accession>
<proteinExistence type="predicted"/>
<dbReference type="Pfam" id="PF06748">
    <property type="entry name" value="DUF1217"/>
    <property type="match status" value="1"/>
</dbReference>
<comment type="caution">
    <text evidence="1">The sequence shown here is derived from an EMBL/GenBank/DDBJ whole genome shotgun (WGS) entry which is preliminary data.</text>
</comment>
<dbReference type="RefSeq" id="WP_058863444.1">
    <property type="nucleotide sequence ID" value="NZ_LPXO01000012.1"/>
</dbReference>